<dbReference type="Pfam" id="PF10406">
    <property type="entry name" value="TAF8_C"/>
    <property type="match status" value="1"/>
</dbReference>
<name>A0A915MNB8_MELJA</name>
<dbReference type="SUPFAM" id="SSF53474">
    <property type="entry name" value="alpha/beta-Hydrolases"/>
    <property type="match status" value="1"/>
</dbReference>
<comment type="similarity">
    <text evidence="1">Belongs to the type-B carboxylesterase/lipase family.</text>
</comment>
<protein>
    <submittedName>
        <fullName evidence="9">Transcription initiation factor TFIID subunit 8</fullName>
    </submittedName>
</protein>
<evidence type="ECO:0000313" key="8">
    <source>
        <dbReference type="Proteomes" id="UP000887561"/>
    </source>
</evidence>
<dbReference type="GO" id="GO:0005886">
    <property type="term" value="C:plasma membrane"/>
    <property type="evidence" value="ECO:0007669"/>
    <property type="project" value="TreeGrafter"/>
</dbReference>
<dbReference type="Gene3D" id="3.40.50.1820">
    <property type="entry name" value="alpha/beta hydrolase"/>
    <property type="match status" value="1"/>
</dbReference>
<accession>A0A915MNB8</accession>
<dbReference type="CDD" id="cd08049">
    <property type="entry name" value="TAF8"/>
    <property type="match status" value="1"/>
</dbReference>
<dbReference type="PANTHER" id="PTHR43918">
    <property type="entry name" value="ACETYLCHOLINESTERASE"/>
    <property type="match status" value="1"/>
</dbReference>
<dbReference type="Pfam" id="PF00135">
    <property type="entry name" value="COesterase"/>
    <property type="match status" value="1"/>
</dbReference>
<dbReference type="PROSITE" id="PS00941">
    <property type="entry name" value="CARBOXYLESTERASE_B_2"/>
    <property type="match status" value="1"/>
</dbReference>
<evidence type="ECO:0000313" key="9">
    <source>
        <dbReference type="WBParaSite" id="scaffold4811_cov246.g8703"/>
    </source>
</evidence>
<feature type="coiled-coil region" evidence="4">
    <location>
        <begin position="89"/>
        <end position="124"/>
    </location>
</feature>
<dbReference type="InterPro" id="IPR019826">
    <property type="entry name" value="Carboxylesterase_B_AS"/>
</dbReference>
<evidence type="ECO:0000256" key="2">
    <source>
        <dbReference type="ARBA" id="ARBA00022487"/>
    </source>
</evidence>
<feature type="domain" description="Transcription factor TFIID subunit 8 C-terminal" evidence="7">
    <location>
        <begin position="253"/>
        <end position="301"/>
    </location>
</feature>
<proteinExistence type="inferred from homology"/>
<evidence type="ECO:0000256" key="5">
    <source>
        <dbReference type="SAM" id="MobiDB-lite"/>
    </source>
</evidence>
<evidence type="ECO:0000256" key="3">
    <source>
        <dbReference type="ARBA" id="ARBA00022801"/>
    </source>
</evidence>
<dbReference type="InterPro" id="IPR019473">
    <property type="entry name" value="TFIID_su8_C"/>
</dbReference>
<evidence type="ECO:0000256" key="1">
    <source>
        <dbReference type="ARBA" id="ARBA00005964"/>
    </source>
</evidence>
<feature type="compositionally biased region" description="Acidic residues" evidence="5">
    <location>
        <begin position="374"/>
        <end position="383"/>
    </location>
</feature>
<sequence>MFVDNTQSTFGILSLIEFTLKNFEGYKLRQNIASLWHESKTLLSASDFIAYLIIAMMRTGYIEEANIFAKKFSLFLENVFFSVPELTKKLKARIKAEMIERKLKNAEKLENEKLEEMIEENDEKQIFKIVAQERKPPFIFRNLIWIWAPPRKMNNSQKDVPIRPNKPRKQRIHKVDLKSLEKELCEHTGRSIITPGDVFMAIISSGIDVQKFPEFLQSIKKAKPPPQFTVKSQSPVKSPPLLRISDPRPHPSYFPNFLPPFPDPHTYIYTEVKDDIDNTYEKVRCLTAANRRDTEKSLINYALSVYPSICVFQELSMRLQFESKDVQKEQDRLKQQQNEQKICNGEQDDDILFLENGNGGDPESVQKRQKTDSTEMEQEDDDDNQQKNILKLTNDFVGKKTETLYTVVLKFDTTSASTLQDLLISEEQLRLRDTERSYVFKRIPPYCHILLPFEDHNPYISALITDDVDIIDSEEHNYFASILSKEMEEEEEEELLENNNNEEDQQPMDIVGGSGVFFTFILTKPTFIKKDDFEEDIEEKVNEDENNDFPHVDIQTKNGQLRGFRIQLEPPSLLSQHTKYRLADIFLGIPFAQPPIENLRLEKPLPPNNWNGTLDATTIPPACVPQHILAAPDYSEDCLYLNLFSPTIENKKRTVPTTSEQHKFPILVFIHGGGFCVGGTFLEGYNNIANNFVSQGIIVITIQYRLNFLGFFSDGTTKNPGNLGLWDQHQALVWIRQNVATFGGDPNRVTVWGQSAGSASTSILSISKYTRDLFQQSIQQSGSLFSPWALNEGVLESSKKTLKSVGCLIKGDEEECLKQIDVEDLVEGIQKLVRIF</sequence>
<keyword evidence="4" id="KW-0175">Coiled coil</keyword>
<evidence type="ECO:0000259" key="6">
    <source>
        <dbReference type="Pfam" id="PF00135"/>
    </source>
</evidence>
<dbReference type="PANTHER" id="PTHR43918:SF4">
    <property type="entry name" value="CARBOXYLIC ESTER HYDROLASE"/>
    <property type="match status" value="1"/>
</dbReference>
<reference evidence="9" key="1">
    <citation type="submission" date="2022-11" db="UniProtKB">
        <authorList>
            <consortium name="WormBaseParasite"/>
        </authorList>
    </citation>
    <scope>IDENTIFICATION</scope>
</reference>
<dbReference type="GO" id="GO:0003990">
    <property type="term" value="F:acetylcholinesterase activity"/>
    <property type="evidence" value="ECO:0007669"/>
    <property type="project" value="TreeGrafter"/>
</dbReference>
<keyword evidence="3" id="KW-0378">Hydrolase</keyword>
<dbReference type="InterPro" id="IPR019819">
    <property type="entry name" value="Carboxylesterase_B_CS"/>
</dbReference>
<dbReference type="InterPro" id="IPR029058">
    <property type="entry name" value="AB_hydrolase_fold"/>
</dbReference>
<dbReference type="WBParaSite" id="scaffold4811_cov246.g8703">
    <property type="protein sequence ID" value="scaffold4811_cov246.g8703"/>
    <property type="gene ID" value="scaffold4811_cov246.g8703"/>
</dbReference>
<dbReference type="GO" id="GO:0006581">
    <property type="term" value="P:acetylcholine catabolic process"/>
    <property type="evidence" value="ECO:0007669"/>
    <property type="project" value="TreeGrafter"/>
</dbReference>
<evidence type="ECO:0000256" key="4">
    <source>
        <dbReference type="SAM" id="Coils"/>
    </source>
</evidence>
<evidence type="ECO:0000259" key="7">
    <source>
        <dbReference type="Pfam" id="PF10406"/>
    </source>
</evidence>
<dbReference type="InterPro" id="IPR050654">
    <property type="entry name" value="AChE-related_enzymes"/>
</dbReference>
<organism evidence="8 9">
    <name type="scientific">Meloidogyne javanica</name>
    <name type="common">Root-knot nematode worm</name>
    <dbReference type="NCBI Taxonomy" id="6303"/>
    <lineage>
        <taxon>Eukaryota</taxon>
        <taxon>Metazoa</taxon>
        <taxon>Ecdysozoa</taxon>
        <taxon>Nematoda</taxon>
        <taxon>Chromadorea</taxon>
        <taxon>Rhabditida</taxon>
        <taxon>Tylenchina</taxon>
        <taxon>Tylenchomorpha</taxon>
        <taxon>Tylenchoidea</taxon>
        <taxon>Meloidogynidae</taxon>
        <taxon>Meloidogyninae</taxon>
        <taxon>Meloidogyne</taxon>
        <taxon>Meloidogyne incognita group</taxon>
    </lineage>
</organism>
<dbReference type="GO" id="GO:0019695">
    <property type="term" value="P:choline metabolic process"/>
    <property type="evidence" value="ECO:0007669"/>
    <property type="project" value="TreeGrafter"/>
</dbReference>
<keyword evidence="2" id="KW-0719">Serine esterase</keyword>
<dbReference type="Proteomes" id="UP000887561">
    <property type="component" value="Unplaced"/>
</dbReference>
<feature type="compositionally biased region" description="Basic and acidic residues" evidence="5">
    <location>
        <begin position="364"/>
        <end position="373"/>
    </location>
</feature>
<dbReference type="AlphaFoldDB" id="A0A915MNB8"/>
<keyword evidence="8" id="KW-1185">Reference proteome</keyword>
<dbReference type="GO" id="GO:0005615">
    <property type="term" value="C:extracellular space"/>
    <property type="evidence" value="ECO:0007669"/>
    <property type="project" value="TreeGrafter"/>
</dbReference>
<dbReference type="PROSITE" id="PS00122">
    <property type="entry name" value="CARBOXYLESTERASE_B_1"/>
    <property type="match status" value="1"/>
</dbReference>
<feature type="domain" description="Carboxylesterase type B" evidence="6">
    <location>
        <begin position="554"/>
        <end position="831"/>
    </location>
</feature>
<dbReference type="InterPro" id="IPR002018">
    <property type="entry name" value="CarbesteraseB"/>
</dbReference>
<feature type="region of interest" description="Disordered" evidence="5">
    <location>
        <begin position="354"/>
        <end position="386"/>
    </location>
</feature>